<accession>A0A023B7Y1</accession>
<dbReference type="VEuPathDB" id="CryptoDB:GNI_063720"/>
<dbReference type="Proteomes" id="UP000019763">
    <property type="component" value="Unassembled WGS sequence"/>
</dbReference>
<dbReference type="GeneID" id="22912330"/>
<proteinExistence type="predicted"/>
<reference evidence="1" key="1">
    <citation type="submission" date="2013-12" db="EMBL/GenBank/DDBJ databases">
        <authorList>
            <person name="Omoto C.K."/>
            <person name="Sibley D."/>
            <person name="Venepally P."/>
            <person name="Hadjithomas M."/>
            <person name="Karamycheva S."/>
            <person name="Brunk B."/>
            <person name="Roos D."/>
            <person name="Caler E."/>
            <person name="Lorenzi H."/>
        </authorList>
    </citation>
    <scope>NUCLEOTIDE SEQUENCE</scope>
</reference>
<sequence length="205" mass="23352">MITNGALTLAIATYSLFADMINVKESAPYSYRGIPLSPLSPLSQFPPIHPVSIYPTTSHYFRLSDSYFDMIDSPVRSFVGYRSLVDCGNTLGDLYFLLIVLLRQRYYLHTKRERITPLIGSCFKRFYEITKEAQESKIPPSRISVSLMLNAMISNEGRCELEITAGERLKTIYSIKDELSALPESIAHKIHEHITRKSKEDVHNT</sequence>
<protein>
    <submittedName>
        <fullName evidence="1">Uncharacterized protein</fullName>
    </submittedName>
</protein>
<feature type="non-terminal residue" evidence="1">
    <location>
        <position position="205"/>
    </location>
</feature>
<evidence type="ECO:0000313" key="1">
    <source>
        <dbReference type="EMBL" id="EZG68152.1"/>
    </source>
</evidence>
<name>A0A023B7Y1_GRENI</name>
<comment type="caution">
    <text evidence="1">The sequence shown here is derived from an EMBL/GenBank/DDBJ whole genome shotgun (WGS) entry which is preliminary data.</text>
</comment>
<keyword evidence="2" id="KW-1185">Reference proteome</keyword>
<dbReference type="AlphaFoldDB" id="A0A023B7Y1"/>
<gene>
    <name evidence="1" type="ORF">GNI_063720</name>
</gene>
<dbReference type="EMBL" id="AFNH02000482">
    <property type="protein sequence ID" value="EZG68152.1"/>
    <property type="molecule type" value="Genomic_DNA"/>
</dbReference>
<dbReference type="RefSeq" id="XP_011130046.1">
    <property type="nucleotide sequence ID" value="XM_011131744.1"/>
</dbReference>
<evidence type="ECO:0000313" key="2">
    <source>
        <dbReference type="Proteomes" id="UP000019763"/>
    </source>
</evidence>
<organism evidence="1 2">
    <name type="scientific">Gregarina niphandrodes</name>
    <name type="common">Septate eugregarine</name>
    <dbReference type="NCBI Taxonomy" id="110365"/>
    <lineage>
        <taxon>Eukaryota</taxon>
        <taxon>Sar</taxon>
        <taxon>Alveolata</taxon>
        <taxon>Apicomplexa</taxon>
        <taxon>Conoidasida</taxon>
        <taxon>Gregarinasina</taxon>
        <taxon>Eugregarinorida</taxon>
        <taxon>Gregarinidae</taxon>
        <taxon>Gregarina</taxon>
    </lineage>
</organism>